<proteinExistence type="predicted"/>
<dbReference type="Proteomes" id="UP000006174">
    <property type="component" value="Unassembled WGS sequence"/>
</dbReference>
<dbReference type="STRING" id="1128400.I2FMF4"/>
<dbReference type="OrthoDB" id="408743at2759"/>
<feature type="region of interest" description="Disordered" evidence="2">
    <location>
        <begin position="1"/>
        <end position="20"/>
    </location>
</feature>
<dbReference type="eggNOG" id="ENOG502QRUR">
    <property type="taxonomic scope" value="Eukaryota"/>
</dbReference>
<evidence type="ECO:0000256" key="2">
    <source>
        <dbReference type="SAM" id="MobiDB-lite"/>
    </source>
</evidence>
<organism evidence="4 5">
    <name type="scientific">Ustilago hordei</name>
    <name type="common">Barley covered smut fungus</name>
    <dbReference type="NCBI Taxonomy" id="120017"/>
    <lineage>
        <taxon>Eukaryota</taxon>
        <taxon>Fungi</taxon>
        <taxon>Dikarya</taxon>
        <taxon>Basidiomycota</taxon>
        <taxon>Ustilaginomycotina</taxon>
        <taxon>Ustilaginomycetes</taxon>
        <taxon>Ustilaginales</taxon>
        <taxon>Ustilaginaceae</taxon>
        <taxon>Ustilago</taxon>
    </lineage>
</organism>
<sequence length="467" mass="52126">MAPVALTPTSPPATSTSSKHFSSASGLIHISGSDVAFAPSFEPYQRRLKLVENDPNEPEITFPLVLRPTRTSSKDEPLAKQELIEAIKSFAPAPSTEYQPSKLQHLMDAHGGAVHFKGLPIQDANDFSNFMHALAGRVKPGCDPSKKSNTWQYHVDKGLMVIRRQMAPNVATANEGPPHQSIGSHNEYGLSTHYPSVIAFCCLSAPTSGGQTPIVNSMALYDRLKSTVPGYIEKISRQGLTFVIHHPVAKVKDSVQGNSLYNSDSFGPTPEEKVNLDSMTEEQKRKLVEDNILELAREGGWGTDLNDQVEDKLGAWHERGFSWTWLPDGSINVFQRVPGIRIHPTLGKPAYFNNVGNRYAYSKEHGCLRPPHYSEEKRDFFPPPSFPRSLSEEGEEEDEAIPLDWLQEAHRWTECLQAHVEWVQGDVLLIDNLAVQHARTPWSGPRKLVASLWDQRSYLDKNLPIRT</sequence>
<dbReference type="EMBL" id="CAGI01000082">
    <property type="protein sequence ID" value="CCF48097.1"/>
    <property type="molecule type" value="Genomic_DNA"/>
</dbReference>
<evidence type="ECO:0000256" key="1">
    <source>
        <dbReference type="ARBA" id="ARBA00023002"/>
    </source>
</evidence>
<dbReference type="Gene3D" id="3.60.130.10">
    <property type="entry name" value="Clavaminate synthase-like"/>
    <property type="match status" value="1"/>
</dbReference>
<protein>
    <recommendedName>
        <fullName evidence="3">TauD/TfdA-like domain-containing protein</fullName>
    </recommendedName>
</protein>
<dbReference type="HOGENOM" id="CLU_044153_2_0_1"/>
<dbReference type="OMA" id="MRGRGWQ"/>
<name>I2FMF4_USTHO</name>
<evidence type="ECO:0000313" key="5">
    <source>
        <dbReference type="Proteomes" id="UP000006174"/>
    </source>
</evidence>
<keyword evidence="5" id="KW-1185">Reference proteome</keyword>
<dbReference type="PANTHER" id="PTHR10696:SF21">
    <property type="entry name" value="TAUD_TFDA-LIKE DOMAIN-CONTAINING PROTEIN"/>
    <property type="match status" value="1"/>
</dbReference>
<dbReference type="PANTHER" id="PTHR10696">
    <property type="entry name" value="GAMMA-BUTYROBETAINE HYDROXYLASE-RELATED"/>
    <property type="match status" value="1"/>
</dbReference>
<evidence type="ECO:0000259" key="3">
    <source>
        <dbReference type="Pfam" id="PF02668"/>
    </source>
</evidence>
<gene>
    <name evidence="4" type="ORF">UHOR_12742</name>
</gene>
<evidence type="ECO:0000313" key="4">
    <source>
        <dbReference type="EMBL" id="CCF48097.1"/>
    </source>
</evidence>
<dbReference type="InterPro" id="IPR050411">
    <property type="entry name" value="AlphaKG_dependent_hydroxylases"/>
</dbReference>
<dbReference type="SUPFAM" id="SSF51197">
    <property type="entry name" value="Clavaminate synthase-like"/>
    <property type="match status" value="1"/>
</dbReference>
<accession>I2FMF4</accession>
<dbReference type="Pfam" id="PF02668">
    <property type="entry name" value="TauD"/>
    <property type="match status" value="1"/>
</dbReference>
<dbReference type="GO" id="GO:0016491">
    <property type="term" value="F:oxidoreductase activity"/>
    <property type="evidence" value="ECO:0007669"/>
    <property type="project" value="UniProtKB-KW"/>
</dbReference>
<feature type="domain" description="TauD/TfdA-like" evidence="3">
    <location>
        <begin position="101"/>
        <end position="449"/>
    </location>
</feature>
<keyword evidence="1" id="KW-0560">Oxidoreductase</keyword>
<reference evidence="4 5" key="1">
    <citation type="journal article" date="2012" name="Plant Cell">
        <title>Genome comparison of barley and maize smut fungi reveals targeted loss of RNA silencing components and species-specific presence of transposable elements.</title>
        <authorList>
            <person name="Laurie J.D."/>
            <person name="Ali S."/>
            <person name="Linning R."/>
            <person name="Mannhaupt G."/>
            <person name="Wong P."/>
            <person name="Gueldener U."/>
            <person name="Muensterkoetter M."/>
            <person name="Moore R."/>
            <person name="Kahmann R."/>
            <person name="Bakkeren G."/>
            <person name="Schirawski J."/>
        </authorList>
    </citation>
    <scope>NUCLEOTIDE SEQUENCE [LARGE SCALE GENOMIC DNA]</scope>
    <source>
        <strain evidence="5">Uh4875-4</strain>
    </source>
</reference>
<dbReference type="InterPro" id="IPR003819">
    <property type="entry name" value="TauD/TfdA-like"/>
</dbReference>
<dbReference type="AlphaFoldDB" id="I2FMF4"/>
<dbReference type="InterPro" id="IPR042098">
    <property type="entry name" value="TauD-like_sf"/>
</dbReference>
<comment type="caution">
    <text evidence="4">The sequence shown here is derived from an EMBL/GenBank/DDBJ whole genome shotgun (WGS) entry which is preliminary data.</text>
</comment>